<sequence length="60" mass="6610">MYLAIGDEVRKEENGPLMIVTGYASGMVECCWHDGYALQREAFRKDELVLAAAMPTSLAS</sequence>
<reference evidence="2" key="1">
    <citation type="submission" date="2015-11" db="EMBL/GenBank/DDBJ databases">
        <authorList>
            <person name="Blom J."/>
        </authorList>
    </citation>
    <scope>NUCLEOTIDE SEQUENCE [LARGE SCALE GENOMIC DNA]</scope>
</reference>
<evidence type="ECO:0000313" key="1">
    <source>
        <dbReference type="EMBL" id="CUU24488.1"/>
    </source>
</evidence>
<keyword evidence="2" id="KW-1185">Reference proteome</keyword>
<accession>A0A0U5L528</accession>
<evidence type="ECO:0008006" key="3">
    <source>
        <dbReference type="Google" id="ProtNLM"/>
    </source>
</evidence>
<dbReference type="AlphaFoldDB" id="A0A0U5L528"/>
<dbReference type="EMBL" id="LN907827">
    <property type="protein sequence ID" value="CUU24488.1"/>
    <property type="molecule type" value="Genomic_DNA"/>
</dbReference>
<dbReference type="KEGG" id="ege:EM595_2255"/>
<dbReference type="OrthoDB" id="6541609at2"/>
<dbReference type="Proteomes" id="UP000059419">
    <property type="component" value="Chromosome 1"/>
</dbReference>
<dbReference type="RefSeq" id="WP_067431752.1">
    <property type="nucleotide sequence ID" value="NZ_CP072598.1"/>
</dbReference>
<dbReference type="STRING" id="1619313.EM595_2255"/>
<evidence type="ECO:0000313" key="2">
    <source>
        <dbReference type="Proteomes" id="UP000059419"/>
    </source>
</evidence>
<protein>
    <recommendedName>
        <fullName evidence="3">DUF2158 domain-containing protein</fullName>
    </recommendedName>
</protein>
<organism evidence="1 2">
    <name type="scientific">Duffyella gerundensis</name>
    <dbReference type="NCBI Taxonomy" id="1619313"/>
    <lineage>
        <taxon>Bacteria</taxon>
        <taxon>Pseudomonadati</taxon>
        <taxon>Pseudomonadota</taxon>
        <taxon>Gammaproteobacteria</taxon>
        <taxon>Enterobacterales</taxon>
        <taxon>Erwiniaceae</taxon>
        <taxon>Duffyella</taxon>
    </lineage>
</organism>
<gene>
    <name evidence="1" type="ORF">EM595_2255</name>
</gene>
<proteinExistence type="predicted"/>
<name>A0A0U5L528_9GAMM</name>
<dbReference type="PATRIC" id="fig|1619313.3.peg.2346"/>